<evidence type="ECO:0000256" key="5">
    <source>
        <dbReference type="SAM" id="MobiDB-lite"/>
    </source>
</evidence>
<dbReference type="InterPro" id="IPR001647">
    <property type="entry name" value="HTH_TetR"/>
</dbReference>
<feature type="domain" description="HTH tetR-type" evidence="6">
    <location>
        <begin position="14"/>
        <end position="73"/>
    </location>
</feature>
<evidence type="ECO:0000256" key="2">
    <source>
        <dbReference type="ARBA" id="ARBA00023125"/>
    </source>
</evidence>
<dbReference type="GO" id="GO:0000976">
    <property type="term" value="F:transcription cis-regulatory region binding"/>
    <property type="evidence" value="ECO:0007669"/>
    <property type="project" value="TreeGrafter"/>
</dbReference>
<dbReference type="Proteomes" id="UP000634476">
    <property type="component" value="Unassembled WGS sequence"/>
</dbReference>
<sequence>MSAEPAPGRRADAERNRSKIIAVAREAFAEPGAAPSMAEIARRAGVGMATLYRNFPGRVELVEELFRHTVDDMCRAAGSVGGDTPGEAFFAWLMRFHAIGARKGPLASVLLSGSAQGTPILRASRSRTIAAGEPLFRAAQRSGEVRDDVSLGQILDGLVALAGIDNGPDFPGALIRILLDGLHPNPHTTGGSPAAGEGMDIPTTTTRSQ</sequence>
<evidence type="ECO:0000313" key="8">
    <source>
        <dbReference type="Proteomes" id="UP000634476"/>
    </source>
</evidence>
<dbReference type="GO" id="GO:0003700">
    <property type="term" value="F:DNA-binding transcription factor activity"/>
    <property type="evidence" value="ECO:0007669"/>
    <property type="project" value="TreeGrafter"/>
</dbReference>
<dbReference type="InterPro" id="IPR049445">
    <property type="entry name" value="TetR_SbtR-like_C"/>
</dbReference>
<protein>
    <submittedName>
        <fullName evidence="7">TetR family transcriptional regulator</fullName>
    </submittedName>
</protein>
<evidence type="ECO:0000256" key="1">
    <source>
        <dbReference type="ARBA" id="ARBA00023015"/>
    </source>
</evidence>
<dbReference type="PANTHER" id="PTHR30055">
    <property type="entry name" value="HTH-TYPE TRANSCRIPTIONAL REGULATOR RUTR"/>
    <property type="match status" value="1"/>
</dbReference>
<organism evidence="7 8">
    <name type="scientific">Planobispora takensis</name>
    <dbReference type="NCBI Taxonomy" id="1367882"/>
    <lineage>
        <taxon>Bacteria</taxon>
        <taxon>Bacillati</taxon>
        <taxon>Actinomycetota</taxon>
        <taxon>Actinomycetes</taxon>
        <taxon>Streptosporangiales</taxon>
        <taxon>Streptosporangiaceae</taxon>
        <taxon>Planobispora</taxon>
    </lineage>
</organism>
<dbReference type="InterPro" id="IPR009057">
    <property type="entry name" value="Homeodomain-like_sf"/>
</dbReference>
<dbReference type="SUPFAM" id="SSF46689">
    <property type="entry name" value="Homeodomain-like"/>
    <property type="match status" value="1"/>
</dbReference>
<evidence type="ECO:0000256" key="4">
    <source>
        <dbReference type="PROSITE-ProRule" id="PRU00335"/>
    </source>
</evidence>
<dbReference type="Gene3D" id="1.10.357.10">
    <property type="entry name" value="Tetracycline Repressor, domain 2"/>
    <property type="match status" value="1"/>
</dbReference>
<keyword evidence="1" id="KW-0805">Transcription regulation</keyword>
<dbReference type="Pfam" id="PF00440">
    <property type="entry name" value="TetR_N"/>
    <property type="match status" value="1"/>
</dbReference>
<evidence type="ECO:0000256" key="3">
    <source>
        <dbReference type="ARBA" id="ARBA00023163"/>
    </source>
</evidence>
<proteinExistence type="predicted"/>
<dbReference type="InterPro" id="IPR036271">
    <property type="entry name" value="Tet_transcr_reg_TetR-rel_C_sf"/>
</dbReference>
<dbReference type="PANTHER" id="PTHR30055:SF234">
    <property type="entry name" value="HTH-TYPE TRANSCRIPTIONAL REGULATOR BETI"/>
    <property type="match status" value="1"/>
</dbReference>
<dbReference type="EMBL" id="BOOK01000100">
    <property type="protein sequence ID" value="GII06134.1"/>
    <property type="molecule type" value="Genomic_DNA"/>
</dbReference>
<dbReference type="PRINTS" id="PR00455">
    <property type="entry name" value="HTHTETR"/>
</dbReference>
<name>A0A8J3T4C9_9ACTN</name>
<gene>
    <name evidence="7" type="ORF">Pta02_81420</name>
</gene>
<dbReference type="AlphaFoldDB" id="A0A8J3T4C9"/>
<dbReference type="SUPFAM" id="SSF48498">
    <property type="entry name" value="Tetracyclin repressor-like, C-terminal domain"/>
    <property type="match status" value="1"/>
</dbReference>
<feature type="DNA-binding region" description="H-T-H motif" evidence="4">
    <location>
        <begin position="36"/>
        <end position="55"/>
    </location>
</feature>
<dbReference type="Pfam" id="PF21597">
    <property type="entry name" value="TetR_C_43"/>
    <property type="match status" value="1"/>
</dbReference>
<keyword evidence="3" id="KW-0804">Transcription</keyword>
<accession>A0A8J3T4C9</accession>
<feature type="region of interest" description="Disordered" evidence="5">
    <location>
        <begin position="186"/>
        <end position="209"/>
    </location>
</feature>
<keyword evidence="2 4" id="KW-0238">DNA-binding</keyword>
<reference evidence="7" key="1">
    <citation type="submission" date="2021-01" db="EMBL/GenBank/DDBJ databases">
        <title>Whole genome shotgun sequence of Planobispora takensis NBRC 109077.</title>
        <authorList>
            <person name="Komaki H."/>
            <person name="Tamura T."/>
        </authorList>
    </citation>
    <scope>NUCLEOTIDE SEQUENCE</scope>
    <source>
        <strain evidence="7">NBRC 109077</strain>
    </source>
</reference>
<dbReference type="PROSITE" id="PS50977">
    <property type="entry name" value="HTH_TETR_2"/>
    <property type="match status" value="1"/>
</dbReference>
<dbReference type="InterPro" id="IPR050109">
    <property type="entry name" value="HTH-type_TetR-like_transc_reg"/>
</dbReference>
<evidence type="ECO:0000313" key="7">
    <source>
        <dbReference type="EMBL" id="GII06134.1"/>
    </source>
</evidence>
<evidence type="ECO:0000259" key="6">
    <source>
        <dbReference type="PROSITE" id="PS50977"/>
    </source>
</evidence>
<keyword evidence="8" id="KW-1185">Reference proteome</keyword>
<dbReference type="RefSeq" id="WP_203880335.1">
    <property type="nucleotide sequence ID" value="NZ_BOOK01000100.1"/>
</dbReference>
<comment type="caution">
    <text evidence="7">The sequence shown here is derived from an EMBL/GenBank/DDBJ whole genome shotgun (WGS) entry which is preliminary data.</text>
</comment>